<dbReference type="PROSITE" id="PS50405">
    <property type="entry name" value="GST_CTER"/>
    <property type="match status" value="1"/>
</dbReference>
<evidence type="ECO:0000256" key="1">
    <source>
        <dbReference type="ARBA" id="ARBA00004496"/>
    </source>
</evidence>
<dbReference type="SUPFAM" id="SSF52833">
    <property type="entry name" value="Thioredoxin-like"/>
    <property type="match status" value="1"/>
</dbReference>
<reference evidence="5" key="1">
    <citation type="submission" date="2021-10" db="EMBL/GenBank/DDBJ databases">
        <title>Tropical sea cucumber genome reveals ecological adaptation and Cuvierian tubules defense mechanism.</title>
        <authorList>
            <person name="Chen T."/>
        </authorList>
    </citation>
    <scope>NUCLEOTIDE SEQUENCE</scope>
    <source>
        <strain evidence="5">Nanhai2018</strain>
        <tissue evidence="5">Muscle</tissue>
    </source>
</reference>
<dbReference type="GO" id="GO:0005737">
    <property type="term" value="C:cytoplasm"/>
    <property type="evidence" value="ECO:0007669"/>
    <property type="project" value="UniProtKB-SubCell"/>
</dbReference>
<dbReference type="Proteomes" id="UP001152320">
    <property type="component" value="Chromosome 5"/>
</dbReference>
<evidence type="ECO:0000313" key="5">
    <source>
        <dbReference type="EMBL" id="KAJ8042329.1"/>
    </source>
</evidence>
<dbReference type="GO" id="GO:0006749">
    <property type="term" value="P:glutathione metabolic process"/>
    <property type="evidence" value="ECO:0007669"/>
    <property type="project" value="TreeGrafter"/>
</dbReference>
<gene>
    <name evidence="5" type="ORF">HOLleu_13352</name>
</gene>
<sequence length="256" mass="29442">MNSIFRRNNSESGDANKPTKPVTLYVIRLSPGCRVTWWYLIQTKIPYTLVDVDVITLDDKEEGTTEKKKLPEGCPPEGVPALVDGDILVFGVHSVLRYLSSRYCSYYAFGKTLPTRMRVESLIEWTENELHRVLGYRCVYPQISQKYRLPSNLASDQLVETGFKELAFLLEYLENKLLATGTSTSSVYLCDKELTVVDFFVATILMQAEWISFDLRLWPKLKSWLGSMKSQNGWDQVHKVHREFVQELKVLNEASL</sequence>
<dbReference type="Pfam" id="PF13417">
    <property type="entry name" value="GST_N_3"/>
    <property type="match status" value="1"/>
</dbReference>
<name>A0A9Q1HDN1_HOLLE</name>
<evidence type="ECO:0000259" key="4">
    <source>
        <dbReference type="PROSITE" id="PS50405"/>
    </source>
</evidence>
<dbReference type="InterPro" id="IPR051369">
    <property type="entry name" value="GST_Theta"/>
</dbReference>
<accession>A0A9Q1HDN1</accession>
<dbReference type="PROSITE" id="PS50404">
    <property type="entry name" value="GST_NTER"/>
    <property type="match status" value="1"/>
</dbReference>
<dbReference type="InterPro" id="IPR010987">
    <property type="entry name" value="Glutathione-S-Trfase_C-like"/>
</dbReference>
<dbReference type="Gene3D" id="3.40.30.10">
    <property type="entry name" value="Glutaredoxin"/>
    <property type="match status" value="1"/>
</dbReference>
<organism evidence="5 6">
    <name type="scientific">Holothuria leucospilota</name>
    <name type="common">Black long sea cucumber</name>
    <name type="synonym">Mertensiothuria leucospilota</name>
    <dbReference type="NCBI Taxonomy" id="206669"/>
    <lineage>
        <taxon>Eukaryota</taxon>
        <taxon>Metazoa</taxon>
        <taxon>Echinodermata</taxon>
        <taxon>Eleutherozoa</taxon>
        <taxon>Echinozoa</taxon>
        <taxon>Holothuroidea</taxon>
        <taxon>Aspidochirotacea</taxon>
        <taxon>Aspidochirotida</taxon>
        <taxon>Holothuriidae</taxon>
        <taxon>Holothuria</taxon>
    </lineage>
</organism>
<feature type="domain" description="GST N-terminal" evidence="3">
    <location>
        <begin position="20"/>
        <end position="107"/>
    </location>
</feature>
<dbReference type="InterPro" id="IPR036249">
    <property type="entry name" value="Thioredoxin-like_sf"/>
</dbReference>
<evidence type="ECO:0000313" key="6">
    <source>
        <dbReference type="Proteomes" id="UP001152320"/>
    </source>
</evidence>
<dbReference type="Pfam" id="PF00043">
    <property type="entry name" value="GST_C"/>
    <property type="match status" value="1"/>
</dbReference>
<protein>
    <submittedName>
        <fullName evidence="5">Glutathione S-transferase theta-1</fullName>
    </submittedName>
</protein>
<dbReference type="GO" id="GO:0004364">
    <property type="term" value="F:glutathione transferase activity"/>
    <property type="evidence" value="ECO:0007669"/>
    <property type="project" value="TreeGrafter"/>
</dbReference>
<dbReference type="PANTHER" id="PTHR43917">
    <property type="match status" value="1"/>
</dbReference>
<evidence type="ECO:0000256" key="2">
    <source>
        <dbReference type="ARBA" id="ARBA00022490"/>
    </source>
</evidence>
<keyword evidence="2" id="KW-0963">Cytoplasm</keyword>
<keyword evidence="6" id="KW-1185">Reference proteome</keyword>
<dbReference type="InterPro" id="IPR004046">
    <property type="entry name" value="GST_C"/>
</dbReference>
<dbReference type="InterPro" id="IPR036282">
    <property type="entry name" value="Glutathione-S-Trfase_C_sf"/>
</dbReference>
<comment type="subcellular location">
    <subcellularLocation>
        <location evidence="1">Cytoplasm</location>
    </subcellularLocation>
</comment>
<dbReference type="Gene3D" id="1.20.1050.10">
    <property type="match status" value="1"/>
</dbReference>
<dbReference type="EMBL" id="JAIZAY010000005">
    <property type="protein sequence ID" value="KAJ8042329.1"/>
    <property type="molecule type" value="Genomic_DNA"/>
</dbReference>
<evidence type="ECO:0000259" key="3">
    <source>
        <dbReference type="PROSITE" id="PS50404"/>
    </source>
</evidence>
<proteinExistence type="predicted"/>
<comment type="caution">
    <text evidence="5">The sequence shown here is derived from an EMBL/GenBank/DDBJ whole genome shotgun (WGS) entry which is preliminary data.</text>
</comment>
<dbReference type="PANTHER" id="PTHR43917:SF8">
    <property type="entry name" value="GH16740P-RELATED"/>
    <property type="match status" value="1"/>
</dbReference>
<dbReference type="AlphaFoldDB" id="A0A9Q1HDN1"/>
<dbReference type="InterPro" id="IPR004045">
    <property type="entry name" value="Glutathione_S-Trfase_N"/>
</dbReference>
<dbReference type="OrthoDB" id="4951845at2759"/>
<feature type="domain" description="GST C-terminal" evidence="4">
    <location>
        <begin position="112"/>
        <end position="248"/>
    </location>
</feature>
<dbReference type="SUPFAM" id="SSF47616">
    <property type="entry name" value="GST C-terminal domain-like"/>
    <property type="match status" value="1"/>
</dbReference>